<dbReference type="Gene3D" id="3.40.50.1390">
    <property type="entry name" value="Resolvase, N-terminal catalytic domain"/>
    <property type="match status" value="1"/>
</dbReference>
<sequence length="505" mass="54294">MPAKCPPLAAIIRSSDRVAERQREGTYHGDEDQHAEVARYCKARRLTFELLPPELDVSGGKPIAERPSLRAAIEGVEAGIYSGIVTANLKRLTRSRSGLEIWDRVEGAGGHVHTAAEQIDTSTPNGRFMRDIFLADAVREREEHSERHAKRRAATVEAGMWRQRQLPRGYVFTGPEVDGRYFGKARRLKPGPQADEVREVAADILAGVPISRIARRLGMTPSGVRALARNRVYLGELRDGPNVNPEAHAPILDVETFDAVQEALARNPRPARSGKLDGPALLAGIVRCSGCGHVMTRAASGGRHTYRCPEHHSGERCPAPAAVTTVRLDEHVEAIALGELARLGVAATQGDVLGAAEGVLRDAQARLDRATRTVLAADLADEPSAVAQLAELRAARDLAADELRVQRARLPLMPAAGTGAEVWPTLGTTERNALLRALLATVIVRRSGRGSRTPLDERVRVLAHGTPLPVAGSRRGEQAGGIVPIVLPDVDAPGVLRAAAREDAL</sequence>
<name>A0A5B8U4S7_9ACTN</name>
<evidence type="ECO:0000256" key="2">
    <source>
        <dbReference type="ARBA" id="ARBA00023172"/>
    </source>
</evidence>
<dbReference type="InterPro" id="IPR050639">
    <property type="entry name" value="SSR_resolvase"/>
</dbReference>
<organism evidence="4 5">
    <name type="scientific">Baekduia soli</name>
    <dbReference type="NCBI Taxonomy" id="496014"/>
    <lineage>
        <taxon>Bacteria</taxon>
        <taxon>Bacillati</taxon>
        <taxon>Actinomycetota</taxon>
        <taxon>Thermoleophilia</taxon>
        <taxon>Solirubrobacterales</taxon>
        <taxon>Baekduiaceae</taxon>
        <taxon>Baekduia</taxon>
    </lineage>
</organism>
<dbReference type="InterPro" id="IPR025827">
    <property type="entry name" value="Zn_ribbon_recom_dom"/>
</dbReference>
<protein>
    <recommendedName>
        <fullName evidence="3">Recombinase domain-containing protein</fullName>
    </recommendedName>
</protein>
<evidence type="ECO:0000256" key="1">
    <source>
        <dbReference type="ARBA" id="ARBA00023125"/>
    </source>
</evidence>
<dbReference type="InterPro" id="IPR038109">
    <property type="entry name" value="DNA_bind_recomb_sf"/>
</dbReference>
<proteinExistence type="predicted"/>
<dbReference type="Pfam" id="PF13408">
    <property type="entry name" value="Zn_ribbon_recom"/>
    <property type="match status" value="1"/>
</dbReference>
<keyword evidence="5" id="KW-1185">Reference proteome</keyword>
<dbReference type="AlphaFoldDB" id="A0A5B8U4S7"/>
<evidence type="ECO:0000259" key="3">
    <source>
        <dbReference type="PROSITE" id="PS51737"/>
    </source>
</evidence>
<feature type="domain" description="Recombinase" evidence="3">
    <location>
        <begin position="167"/>
        <end position="270"/>
    </location>
</feature>
<reference evidence="4 5" key="1">
    <citation type="journal article" date="2018" name="J. Microbiol.">
        <title>Baekduia soli gen. nov., sp. nov., a novel bacterium isolated from the soil of Baekdu Mountain and proposal of a novel family name, Baekduiaceae fam. nov.</title>
        <authorList>
            <person name="An D.S."/>
            <person name="Siddiqi M.Z."/>
            <person name="Kim K.H."/>
            <person name="Yu H.S."/>
            <person name="Im W.T."/>
        </authorList>
    </citation>
    <scope>NUCLEOTIDE SEQUENCE [LARGE SCALE GENOMIC DNA]</scope>
    <source>
        <strain evidence="4 5">BR7-21</strain>
    </source>
</reference>
<keyword evidence="1" id="KW-0238">DNA-binding</keyword>
<dbReference type="Pfam" id="PF00239">
    <property type="entry name" value="Resolvase"/>
    <property type="match status" value="1"/>
</dbReference>
<dbReference type="Proteomes" id="UP000321805">
    <property type="component" value="Chromosome"/>
</dbReference>
<dbReference type="GO" id="GO:0003677">
    <property type="term" value="F:DNA binding"/>
    <property type="evidence" value="ECO:0007669"/>
    <property type="project" value="UniProtKB-KW"/>
</dbReference>
<dbReference type="CDD" id="cd00338">
    <property type="entry name" value="Ser_Recombinase"/>
    <property type="match status" value="1"/>
</dbReference>
<dbReference type="InterPro" id="IPR036162">
    <property type="entry name" value="Resolvase-like_N_sf"/>
</dbReference>
<dbReference type="KEGG" id="bsol:FSW04_09930"/>
<evidence type="ECO:0000313" key="4">
    <source>
        <dbReference type="EMBL" id="QEC47858.1"/>
    </source>
</evidence>
<dbReference type="PROSITE" id="PS51737">
    <property type="entry name" value="RECOMBINASE_DNA_BIND"/>
    <property type="match status" value="1"/>
</dbReference>
<dbReference type="Gene3D" id="3.90.1750.20">
    <property type="entry name" value="Putative Large Serine Recombinase, Chain B, Domain 2"/>
    <property type="match status" value="1"/>
</dbReference>
<dbReference type="PANTHER" id="PTHR30461">
    <property type="entry name" value="DNA-INVERTASE FROM LAMBDOID PROPHAGE"/>
    <property type="match status" value="1"/>
</dbReference>
<dbReference type="SMART" id="SM00857">
    <property type="entry name" value="Resolvase"/>
    <property type="match status" value="1"/>
</dbReference>
<dbReference type="RefSeq" id="WP_146918789.1">
    <property type="nucleotide sequence ID" value="NZ_CP042430.1"/>
</dbReference>
<keyword evidence="2" id="KW-0233">DNA recombination</keyword>
<accession>A0A5B8U4S7</accession>
<dbReference type="InterPro" id="IPR006119">
    <property type="entry name" value="Resolv_N"/>
</dbReference>
<dbReference type="GO" id="GO:0000150">
    <property type="term" value="F:DNA strand exchange activity"/>
    <property type="evidence" value="ECO:0007669"/>
    <property type="project" value="InterPro"/>
</dbReference>
<evidence type="ECO:0000313" key="5">
    <source>
        <dbReference type="Proteomes" id="UP000321805"/>
    </source>
</evidence>
<dbReference type="SUPFAM" id="SSF53041">
    <property type="entry name" value="Resolvase-like"/>
    <property type="match status" value="1"/>
</dbReference>
<dbReference type="PANTHER" id="PTHR30461:SF2">
    <property type="entry name" value="SERINE RECOMBINASE PINE-RELATED"/>
    <property type="match status" value="1"/>
</dbReference>
<dbReference type="OrthoDB" id="4500247at2"/>
<dbReference type="EMBL" id="CP042430">
    <property type="protein sequence ID" value="QEC47858.1"/>
    <property type="molecule type" value="Genomic_DNA"/>
</dbReference>
<gene>
    <name evidence="4" type="ORF">FSW04_09930</name>
</gene>
<dbReference type="InterPro" id="IPR011109">
    <property type="entry name" value="DNA_bind_recombinase_dom"/>
</dbReference>